<reference evidence="4" key="1">
    <citation type="submission" date="2021-11" db="EMBL/GenBank/DDBJ databases">
        <title>Description of novel Flavobacterium species.</title>
        <authorList>
            <person name="Saticioglu I.B."/>
            <person name="Ay H."/>
            <person name="Altun S."/>
            <person name="Duman M."/>
        </authorList>
    </citation>
    <scope>NUCLEOTIDE SEQUENCE</scope>
    <source>
        <strain evidence="4">F-126</strain>
    </source>
</reference>
<feature type="signal peptide" evidence="3">
    <location>
        <begin position="1"/>
        <end position="19"/>
    </location>
</feature>
<organism evidence="4 5">
    <name type="scientific">Flavobacterium lipolyticum</name>
    <dbReference type="NCBI Taxonomy" id="2893754"/>
    <lineage>
        <taxon>Bacteria</taxon>
        <taxon>Pseudomonadati</taxon>
        <taxon>Bacteroidota</taxon>
        <taxon>Flavobacteriia</taxon>
        <taxon>Flavobacteriales</taxon>
        <taxon>Flavobacteriaceae</taxon>
        <taxon>Flavobacterium</taxon>
    </lineage>
</organism>
<keyword evidence="5" id="KW-1185">Reference proteome</keyword>
<feature type="chain" id="PRO_5045797470" evidence="3">
    <location>
        <begin position="20"/>
        <end position="419"/>
    </location>
</feature>
<evidence type="ECO:0000256" key="1">
    <source>
        <dbReference type="SAM" id="Coils"/>
    </source>
</evidence>
<evidence type="ECO:0000256" key="3">
    <source>
        <dbReference type="SAM" id="SignalP"/>
    </source>
</evidence>
<dbReference type="Proteomes" id="UP001430700">
    <property type="component" value="Unassembled WGS sequence"/>
</dbReference>
<keyword evidence="1" id="KW-0175">Coiled coil</keyword>
<feature type="coiled-coil region" evidence="1">
    <location>
        <begin position="132"/>
        <end position="189"/>
    </location>
</feature>
<feature type="region of interest" description="Disordered" evidence="2">
    <location>
        <begin position="254"/>
        <end position="273"/>
    </location>
</feature>
<protein>
    <submittedName>
        <fullName evidence="4">Uncharacterized protein</fullName>
    </submittedName>
</protein>
<sequence>MKTKILFIIIILCTVTAQAQIPTLAERNFSAVKSIKDNEASKQLSDFITNGIVEIVARNKQLESVMLQKNERLNSLGIDVDTVEKNNLLKEVKRDSVTIDQNKKIVEALFKFQKDIEADIPPTKREYTIIYHKLYCNKIKEIKAEIKAKKKESKTLNDIRKGYEKIAEIKSLNKQIEDLDRELKNKNGTYYWFPSFPSRNSSAFFENLYNIKDNKTSFLNSAALNYSDLGAVIQSEVIADTFWAVRTSFGTLLQSNQKTPKDPEEKENQTQSSQLETLLNGGGNFYIQNQLPVYSFMNEDITLYTFFNNRTAFGIKGLNDAIDTNTFNSSLGANLYFGLNSTEKKFNVFLVSDFSVIAASKSVYDNLQLAKKQPFFQGRLMIGVTFLSQFRVAATLSSFGSDEAVRSGKVTVGIQIVSK</sequence>
<evidence type="ECO:0000313" key="4">
    <source>
        <dbReference type="EMBL" id="MCC9016361.1"/>
    </source>
</evidence>
<keyword evidence="3" id="KW-0732">Signal</keyword>
<evidence type="ECO:0000256" key="2">
    <source>
        <dbReference type="SAM" id="MobiDB-lite"/>
    </source>
</evidence>
<evidence type="ECO:0000313" key="5">
    <source>
        <dbReference type="Proteomes" id="UP001430700"/>
    </source>
</evidence>
<gene>
    <name evidence="4" type="ORF">LNQ34_01055</name>
</gene>
<proteinExistence type="predicted"/>
<dbReference type="RefSeq" id="WP_229998380.1">
    <property type="nucleotide sequence ID" value="NZ_JAJJMN010000001.1"/>
</dbReference>
<name>A0ABS8LUW4_9FLAO</name>
<feature type="compositionally biased region" description="Basic and acidic residues" evidence="2">
    <location>
        <begin position="259"/>
        <end position="268"/>
    </location>
</feature>
<accession>A0ABS8LUW4</accession>
<dbReference type="EMBL" id="JAJJMN010000001">
    <property type="protein sequence ID" value="MCC9016361.1"/>
    <property type="molecule type" value="Genomic_DNA"/>
</dbReference>
<comment type="caution">
    <text evidence="4">The sequence shown here is derived from an EMBL/GenBank/DDBJ whole genome shotgun (WGS) entry which is preliminary data.</text>
</comment>